<gene>
    <name evidence="1" type="ORF">ElyMa_002228500</name>
</gene>
<name>A0AAV4FWF9_9GAST</name>
<dbReference type="EMBL" id="BMAT01004615">
    <property type="protein sequence ID" value="GFR77050.1"/>
    <property type="molecule type" value="Genomic_DNA"/>
</dbReference>
<organism evidence="1 2">
    <name type="scientific">Elysia marginata</name>
    <dbReference type="NCBI Taxonomy" id="1093978"/>
    <lineage>
        <taxon>Eukaryota</taxon>
        <taxon>Metazoa</taxon>
        <taxon>Spiralia</taxon>
        <taxon>Lophotrochozoa</taxon>
        <taxon>Mollusca</taxon>
        <taxon>Gastropoda</taxon>
        <taxon>Heterobranchia</taxon>
        <taxon>Euthyneura</taxon>
        <taxon>Panpulmonata</taxon>
        <taxon>Sacoglossa</taxon>
        <taxon>Placobranchoidea</taxon>
        <taxon>Plakobranchidae</taxon>
        <taxon>Elysia</taxon>
    </lineage>
</organism>
<sequence length="153" mass="16560">MFTVLHRRRQCHDFTYFTPAGLYLTYFDLGPFASQCSDWDASAASRILAVSLVRSSLCCATDLSVCQGPNRNSVTACGCSVDQVSCLDAALHSWVALLLVAISGKRLPPVWASGSASLTTTEALIGFQFDPDTDANTRDQWNLAAPYWCGLGL</sequence>
<dbReference type="AlphaFoldDB" id="A0AAV4FWF9"/>
<reference evidence="1 2" key="1">
    <citation type="journal article" date="2021" name="Elife">
        <title>Chloroplast acquisition without the gene transfer in kleptoplastic sea slugs, Plakobranchus ocellatus.</title>
        <authorList>
            <person name="Maeda T."/>
            <person name="Takahashi S."/>
            <person name="Yoshida T."/>
            <person name="Shimamura S."/>
            <person name="Takaki Y."/>
            <person name="Nagai Y."/>
            <person name="Toyoda A."/>
            <person name="Suzuki Y."/>
            <person name="Arimoto A."/>
            <person name="Ishii H."/>
            <person name="Satoh N."/>
            <person name="Nishiyama T."/>
            <person name="Hasebe M."/>
            <person name="Maruyama T."/>
            <person name="Minagawa J."/>
            <person name="Obokata J."/>
            <person name="Shigenobu S."/>
        </authorList>
    </citation>
    <scope>NUCLEOTIDE SEQUENCE [LARGE SCALE GENOMIC DNA]</scope>
</reference>
<comment type="caution">
    <text evidence="1">The sequence shown here is derived from an EMBL/GenBank/DDBJ whole genome shotgun (WGS) entry which is preliminary data.</text>
</comment>
<accession>A0AAV4FWF9</accession>
<evidence type="ECO:0000313" key="1">
    <source>
        <dbReference type="EMBL" id="GFR77050.1"/>
    </source>
</evidence>
<keyword evidence="2" id="KW-1185">Reference proteome</keyword>
<dbReference type="Proteomes" id="UP000762676">
    <property type="component" value="Unassembled WGS sequence"/>
</dbReference>
<proteinExistence type="predicted"/>
<evidence type="ECO:0000313" key="2">
    <source>
        <dbReference type="Proteomes" id="UP000762676"/>
    </source>
</evidence>
<protein>
    <submittedName>
        <fullName evidence="1">Uncharacterized protein</fullName>
    </submittedName>
</protein>